<dbReference type="InterPro" id="IPR001584">
    <property type="entry name" value="Integrase_cat-core"/>
</dbReference>
<comment type="caution">
    <text evidence="8">The sequence shown here is derived from an EMBL/GenBank/DDBJ whole genome shotgun (WGS) entry which is preliminary data.</text>
</comment>
<dbReference type="Gene3D" id="3.10.20.370">
    <property type="match status" value="1"/>
</dbReference>
<dbReference type="GO" id="GO:0004519">
    <property type="term" value="F:endonuclease activity"/>
    <property type="evidence" value="ECO:0007669"/>
    <property type="project" value="UniProtKB-KW"/>
</dbReference>
<dbReference type="GO" id="GO:0003964">
    <property type="term" value="F:RNA-directed DNA polymerase activity"/>
    <property type="evidence" value="ECO:0007669"/>
    <property type="project" value="UniProtKB-KW"/>
</dbReference>
<evidence type="ECO:0000313" key="9">
    <source>
        <dbReference type="Proteomes" id="UP000265520"/>
    </source>
</evidence>
<dbReference type="GO" id="GO:0015074">
    <property type="term" value="P:DNA integration"/>
    <property type="evidence" value="ECO:0007669"/>
    <property type="project" value="InterPro"/>
</dbReference>
<keyword evidence="2" id="KW-0548">Nucleotidyltransferase</keyword>
<dbReference type="SUPFAM" id="SSF53098">
    <property type="entry name" value="Ribonuclease H-like"/>
    <property type="match status" value="1"/>
</dbReference>
<proteinExistence type="predicted"/>
<dbReference type="PANTHER" id="PTHR37984">
    <property type="entry name" value="PROTEIN CBG26694"/>
    <property type="match status" value="1"/>
</dbReference>
<dbReference type="Gene3D" id="3.30.420.10">
    <property type="entry name" value="Ribonuclease H-like superfamily/Ribonuclease H"/>
    <property type="match status" value="1"/>
</dbReference>
<accession>A0A392MSC5</accession>
<dbReference type="Pfam" id="PF17917">
    <property type="entry name" value="RT_RNaseH"/>
    <property type="match status" value="1"/>
</dbReference>
<dbReference type="Pfam" id="PF00665">
    <property type="entry name" value="rve"/>
    <property type="match status" value="1"/>
</dbReference>
<organism evidence="8 9">
    <name type="scientific">Trifolium medium</name>
    <dbReference type="NCBI Taxonomy" id="97028"/>
    <lineage>
        <taxon>Eukaryota</taxon>
        <taxon>Viridiplantae</taxon>
        <taxon>Streptophyta</taxon>
        <taxon>Embryophyta</taxon>
        <taxon>Tracheophyta</taxon>
        <taxon>Spermatophyta</taxon>
        <taxon>Magnoliopsida</taxon>
        <taxon>eudicotyledons</taxon>
        <taxon>Gunneridae</taxon>
        <taxon>Pentapetalae</taxon>
        <taxon>rosids</taxon>
        <taxon>fabids</taxon>
        <taxon>Fabales</taxon>
        <taxon>Fabaceae</taxon>
        <taxon>Papilionoideae</taxon>
        <taxon>50 kb inversion clade</taxon>
        <taxon>NPAAA clade</taxon>
        <taxon>Hologalegina</taxon>
        <taxon>IRL clade</taxon>
        <taxon>Trifolieae</taxon>
        <taxon>Trifolium</taxon>
    </lineage>
</organism>
<keyword evidence="4" id="KW-0255">Endonuclease</keyword>
<evidence type="ECO:0000256" key="4">
    <source>
        <dbReference type="ARBA" id="ARBA00022759"/>
    </source>
</evidence>
<dbReference type="GO" id="GO:0003676">
    <property type="term" value="F:nucleic acid binding"/>
    <property type="evidence" value="ECO:0007669"/>
    <property type="project" value="InterPro"/>
</dbReference>
<dbReference type="PROSITE" id="PS50994">
    <property type="entry name" value="INTEGRASE"/>
    <property type="match status" value="1"/>
</dbReference>
<evidence type="ECO:0000259" key="7">
    <source>
        <dbReference type="PROSITE" id="PS50994"/>
    </source>
</evidence>
<dbReference type="FunFam" id="3.30.420.10:FF:000032">
    <property type="entry name" value="Retrovirus-related Pol polyprotein from transposon 297-like Protein"/>
    <property type="match status" value="1"/>
</dbReference>
<keyword evidence="1" id="KW-0808">Transferase</keyword>
<dbReference type="InterPro" id="IPR036397">
    <property type="entry name" value="RNaseH_sf"/>
</dbReference>
<evidence type="ECO:0000313" key="8">
    <source>
        <dbReference type="EMBL" id="MCH89929.1"/>
    </source>
</evidence>
<evidence type="ECO:0000256" key="2">
    <source>
        <dbReference type="ARBA" id="ARBA00022695"/>
    </source>
</evidence>
<dbReference type="CDD" id="cd09274">
    <property type="entry name" value="RNase_HI_RT_Ty3"/>
    <property type="match status" value="1"/>
</dbReference>
<sequence>ASNSGIGAVLSQQGHPIAYFSKKLGPTVQKQSAYVREFRAITEALAKFRHYLLGHKFIIRTDQQSLKALLDQTLQTPEQQAWLHKFIGFDFTIEYKPGKDNVAADSLSRMFLMAWSEPQHLFLEDLRQALPLCPHFGPILQSCLSDTASNSHYTVKDQLLYWKDKLAIPPSSPLIQKLLQEFHSSSIGGHSGTTRTLARISSQFYWPLMKQDVINYVKLCSICQQAKHSTTLPSGLLSPLPIPSQVWEDIAMDFIIGLPNSSGFTVILVVVDRLTKFGHFIPLKSDFDSRTVAEAFMQHIVKLHGVPKSIVSDRDKVFTSKFWQHLFKLQGTTLAMSSSYHPQSDGQTEALNKCLEMYLRCLTFHNPKIWSKVLHLAEYWYNTAFQTSAAMTPFKALYGRDPPTMTRVVGSIDDMDDAAHAQLLSREQILTQLQQNLHKA</sequence>
<protein>
    <recommendedName>
        <fullName evidence="7">Integrase catalytic domain-containing protein</fullName>
    </recommendedName>
</protein>
<dbReference type="Proteomes" id="UP000265520">
    <property type="component" value="Unassembled WGS sequence"/>
</dbReference>
<keyword evidence="9" id="KW-1185">Reference proteome</keyword>
<keyword evidence="3" id="KW-0540">Nuclease</keyword>
<dbReference type="InterPro" id="IPR050951">
    <property type="entry name" value="Retrovirus_Pol_polyprotein"/>
</dbReference>
<keyword evidence="6" id="KW-0695">RNA-directed DNA polymerase</keyword>
<dbReference type="InterPro" id="IPR041373">
    <property type="entry name" value="RT_RNaseH"/>
</dbReference>
<dbReference type="FunFam" id="1.10.340.70:FF:000001">
    <property type="entry name" value="Retrovirus-related Pol polyprotein from transposon gypsy-like Protein"/>
    <property type="match status" value="1"/>
</dbReference>
<reference evidence="8 9" key="1">
    <citation type="journal article" date="2018" name="Front. Plant Sci.">
        <title>Red Clover (Trifolium pratense) and Zigzag Clover (T. medium) - A Picture of Genomic Similarities and Differences.</title>
        <authorList>
            <person name="Dluhosova J."/>
            <person name="Istvanek J."/>
            <person name="Nedelnik J."/>
            <person name="Repkova J."/>
        </authorList>
    </citation>
    <scope>NUCLEOTIDE SEQUENCE [LARGE SCALE GENOMIC DNA]</scope>
    <source>
        <strain evidence="9">cv. 10/8</strain>
        <tissue evidence="8">Leaf</tissue>
    </source>
</reference>
<dbReference type="InterPro" id="IPR041588">
    <property type="entry name" value="Integrase_H2C2"/>
</dbReference>
<evidence type="ECO:0000256" key="3">
    <source>
        <dbReference type="ARBA" id="ARBA00022722"/>
    </source>
</evidence>
<feature type="non-terminal residue" evidence="8">
    <location>
        <position position="440"/>
    </location>
</feature>
<dbReference type="AlphaFoldDB" id="A0A392MSC5"/>
<name>A0A392MSC5_9FABA</name>
<dbReference type="InterPro" id="IPR043502">
    <property type="entry name" value="DNA/RNA_pol_sf"/>
</dbReference>
<gene>
    <name evidence="8" type="ORF">A2U01_0010833</name>
</gene>
<dbReference type="PANTHER" id="PTHR37984:SF5">
    <property type="entry name" value="PROTEIN NYNRIN-LIKE"/>
    <property type="match status" value="1"/>
</dbReference>
<evidence type="ECO:0000256" key="5">
    <source>
        <dbReference type="ARBA" id="ARBA00022801"/>
    </source>
</evidence>
<dbReference type="GO" id="GO:0016787">
    <property type="term" value="F:hydrolase activity"/>
    <property type="evidence" value="ECO:0007669"/>
    <property type="project" value="UniProtKB-KW"/>
</dbReference>
<feature type="non-terminal residue" evidence="8">
    <location>
        <position position="1"/>
    </location>
</feature>
<dbReference type="Pfam" id="PF17921">
    <property type="entry name" value="Integrase_H2C2"/>
    <property type="match status" value="1"/>
</dbReference>
<dbReference type="InterPro" id="IPR012337">
    <property type="entry name" value="RNaseH-like_sf"/>
</dbReference>
<dbReference type="Gene3D" id="1.10.340.70">
    <property type="match status" value="1"/>
</dbReference>
<evidence type="ECO:0000256" key="6">
    <source>
        <dbReference type="ARBA" id="ARBA00022918"/>
    </source>
</evidence>
<dbReference type="EMBL" id="LXQA010017223">
    <property type="protein sequence ID" value="MCH89929.1"/>
    <property type="molecule type" value="Genomic_DNA"/>
</dbReference>
<evidence type="ECO:0000256" key="1">
    <source>
        <dbReference type="ARBA" id="ARBA00022679"/>
    </source>
</evidence>
<keyword evidence="5" id="KW-0378">Hydrolase</keyword>
<dbReference type="SUPFAM" id="SSF56672">
    <property type="entry name" value="DNA/RNA polymerases"/>
    <property type="match status" value="1"/>
</dbReference>
<feature type="domain" description="Integrase catalytic" evidence="7">
    <location>
        <begin position="237"/>
        <end position="401"/>
    </location>
</feature>